<dbReference type="AlphaFoldDB" id="A0A098B4B7"/>
<dbReference type="InterPro" id="IPR017896">
    <property type="entry name" value="4Fe4S_Fe-S-bd"/>
</dbReference>
<organism evidence="6">
    <name type="scientific">Desulfitobacterium hafniense</name>
    <name type="common">Desulfitobacterium frappieri</name>
    <dbReference type="NCBI Taxonomy" id="49338"/>
    <lineage>
        <taxon>Bacteria</taxon>
        <taxon>Bacillati</taxon>
        <taxon>Bacillota</taxon>
        <taxon>Clostridia</taxon>
        <taxon>Eubacteriales</taxon>
        <taxon>Desulfitobacteriaceae</taxon>
        <taxon>Desulfitobacterium</taxon>
    </lineage>
</organism>
<accession>A0A098B4B7</accession>
<dbReference type="InterPro" id="IPR050954">
    <property type="entry name" value="ET_IronSulfur_Cluster-Binding"/>
</dbReference>
<dbReference type="SUPFAM" id="SSF49478">
    <property type="entry name" value="Cna protein B-type domain"/>
    <property type="match status" value="1"/>
</dbReference>
<protein>
    <submittedName>
        <fullName evidence="6">Pyrogallol hydroxytransferase small subunit</fullName>
    </submittedName>
</protein>
<dbReference type="PROSITE" id="PS51379">
    <property type="entry name" value="4FE4S_FER_2"/>
    <property type="match status" value="2"/>
</dbReference>
<dbReference type="PANTHER" id="PTHR43177">
    <property type="entry name" value="PROTEIN NRFC"/>
    <property type="match status" value="1"/>
</dbReference>
<dbReference type="Gene3D" id="2.60.40.1120">
    <property type="entry name" value="Carboxypeptidase-like, regulatory domain"/>
    <property type="match status" value="1"/>
</dbReference>
<reference evidence="6" key="1">
    <citation type="submission" date="2014-07" db="EMBL/GenBank/DDBJ databases">
        <authorList>
            <person name="Hornung V.Bastian."/>
        </authorList>
    </citation>
    <scope>NUCLEOTIDE SEQUENCE</scope>
    <source>
        <strain evidence="6">PCE-S</strain>
    </source>
</reference>
<feature type="domain" description="4Fe-4S ferredoxin-type" evidence="5">
    <location>
        <begin position="90"/>
        <end position="119"/>
    </location>
</feature>
<keyword evidence="6" id="KW-0808">Transferase</keyword>
<evidence type="ECO:0000256" key="2">
    <source>
        <dbReference type="ARBA" id="ARBA00022723"/>
    </source>
</evidence>
<evidence type="ECO:0000256" key="4">
    <source>
        <dbReference type="ARBA" id="ARBA00023014"/>
    </source>
</evidence>
<dbReference type="Pfam" id="PF13620">
    <property type="entry name" value="CarboxypepD_reg"/>
    <property type="match status" value="1"/>
</dbReference>
<evidence type="ECO:0000256" key="3">
    <source>
        <dbReference type="ARBA" id="ARBA00023004"/>
    </source>
</evidence>
<dbReference type="CDD" id="cd10552">
    <property type="entry name" value="TH_beta_N"/>
    <property type="match status" value="1"/>
</dbReference>
<feature type="domain" description="4Fe-4S ferredoxin-type" evidence="5">
    <location>
        <begin position="2"/>
        <end position="31"/>
    </location>
</feature>
<dbReference type="GO" id="GO:0016740">
    <property type="term" value="F:transferase activity"/>
    <property type="evidence" value="ECO:0007669"/>
    <property type="project" value="UniProtKB-KW"/>
</dbReference>
<name>A0A098B4B7_DESHA</name>
<dbReference type="RefSeq" id="WP_018213371.1">
    <property type="nucleotide sequence ID" value="NZ_LK996017.1"/>
</dbReference>
<keyword evidence="4" id="KW-0411">Iron-sulfur</keyword>
<evidence type="ECO:0000313" key="6">
    <source>
        <dbReference type="EMBL" id="CDX03733.1"/>
    </source>
</evidence>
<dbReference type="EMBL" id="LK996017">
    <property type="protein sequence ID" value="CDX03733.1"/>
    <property type="molecule type" value="Genomic_DNA"/>
</dbReference>
<evidence type="ECO:0000256" key="1">
    <source>
        <dbReference type="ARBA" id="ARBA00022485"/>
    </source>
</evidence>
<dbReference type="PATRIC" id="fig|49338.4.peg.4131"/>
<dbReference type="PANTHER" id="PTHR43177:SF3">
    <property type="entry name" value="PROTEIN NRFC HOMOLOG"/>
    <property type="match status" value="1"/>
</dbReference>
<proteinExistence type="predicted"/>
<dbReference type="GO" id="GO:0051539">
    <property type="term" value="F:4 iron, 4 sulfur cluster binding"/>
    <property type="evidence" value="ECO:0007669"/>
    <property type="project" value="UniProtKB-KW"/>
</dbReference>
<dbReference type="Pfam" id="PF13247">
    <property type="entry name" value="Fer4_11"/>
    <property type="match status" value="1"/>
</dbReference>
<dbReference type="GO" id="GO:0046872">
    <property type="term" value="F:metal ion binding"/>
    <property type="evidence" value="ECO:0007669"/>
    <property type="project" value="UniProtKB-KW"/>
</dbReference>
<keyword evidence="2" id="KW-0479">Metal-binding</keyword>
<evidence type="ECO:0000259" key="5">
    <source>
        <dbReference type="PROSITE" id="PS51379"/>
    </source>
</evidence>
<gene>
    <name evidence="6" type="ORF">DPCES_3847</name>
</gene>
<dbReference type="SUPFAM" id="SSF54862">
    <property type="entry name" value="4Fe-4S ferredoxins"/>
    <property type="match status" value="1"/>
</dbReference>
<keyword evidence="1" id="KW-0004">4Fe-4S</keyword>
<dbReference type="Gene3D" id="3.30.70.20">
    <property type="match status" value="2"/>
</dbReference>
<keyword evidence="3" id="KW-0408">Iron</keyword>
<sequence>MKVFVIDVSRCNGCYGCQLVCKDEHVDNDWSPIAKPQPDMGQFWMKVKETVHGSVPKVKVEYVARPCMHCDHPACIRPEDQGAVYKRTDGLVIIDPEKARGKKELVDTCPYGAIYWNEDLEIPQKCTGCAHLVDEGEVPRCVDACATEALKFGEEEEFKDLIAQAEIMQPELGLKPRVYYVNLPKLFVAGEVYDPQANEIIENAAITLTDLATRQSWTCQSDDFGDFWFKRIVAGKYALRIEAQGFKPYAMAELNVDKSVNVGPIALEALK</sequence>